<dbReference type="NCBIfam" id="NF033668">
    <property type="entry name" value="rSAM_PA0069"/>
    <property type="match status" value="1"/>
</dbReference>
<dbReference type="Proteomes" id="UP000442533">
    <property type="component" value="Unassembled WGS sequence"/>
</dbReference>
<protein>
    <submittedName>
        <fullName evidence="6">PA0069 family radical SAM protein</fullName>
    </submittedName>
</protein>
<proteinExistence type="predicted"/>
<gene>
    <name evidence="6" type="ORF">GL279_13315</name>
</gene>
<dbReference type="InterPro" id="IPR007197">
    <property type="entry name" value="rSAM"/>
</dbReference>
<dbReference type="SUPFAM" id="SSF102114">
    <property type="entry name" value="Radical SAM enzymes"/>
    <property type="match status" value="1"/>
</dbReference>
<dbReference type="GO" id="GO:0003824">
    <property type="term" value="F:catalytic activity"/>
    <property type="evidence" value="ECO:0007669"/>
    <property type="project" value="InterPro"/>
</dbReference>
<reference evidence="6 7" key="1">
    <citation type="submission" date="2019-11" db="EMBL/GenBank/DDBJ databases">
        <authorList>
            <person name="Dong K."/>
        </authorList>
    </citation>
    <scope>NUCLEOTIDE SEQUENCE [LARGE SCALE GENOMIC DNA]</scope>
    <source>
        <strain evidence="6 7">JCM 17370</strain>
    </source>
</reference>
<dbReference type="Gene3D" id="3.80.30.30">
    <property type="match status" value="1"/>
</dbReference>
<dbReference type="SFLD" id="SFLDG01084">
    <property type="entry name" value="Uncharacterised_Radical_SAM_Su"/>
    <property type="match status" value="1"/>
</dbReference>
<feature type="region of interest" description="Disordered" evidence="4">
    <location>
        <begin position="1"/>
        <end position="35"/>
    </location>
</feature>
<feature type="domain" description="Elp3/MiaA/NifB-like radical SAM core" evidence="5">
    <location>
        <begin position="69"/>
        <end position="294"/>
    </location>
</feature>
<dbReference type="InterPro" id="IPR040086">
    <property type="entry name" value="MJ0683-like"/>
</dbReference>
<dbReference type="SFLD" id="SFLDS00029">
    <property type="entry name" value="Radical_SAM"/>
    <property type="match status" value="1"/>
</dbReference>
<dbReference type="PANTHER" id="PTHR43432:SF3">
    <property type="entry name" value="SLR0285 PROTEIN"/>
    <property type="match status" value="1"/>
</dbReference>
<dbReference type="GO" id="GO:0046872">
    <property type="term" value="F:metal ion binding"/>
    <property type="evidence" value="ECO:0007669"/>
    <property type="project" value="UniProtKB-KW"/>
</dbReference>
<evidence type="ECO:0000256" key="2">
    <source>
        <dbReference type="ARBA" id="ARBA00023004"/>
    </source>
</evidence>
<dbReference type="OrthoDB" id="9785699at2"/>
<name>A0A844H8D3_9RHOB</name>
<dbReference type="InterPro" id="IPR058240">
    <property type="entry name" value="rSAM_sf"/>
</dbReference>
<keyword evidence="7" id="KW-1185">Reference proteome</keyword>
<keyword evidence="1" id="KW-0479">Metal-binding</keyword>
<evidence type="ECO:0000256" key="4">
    <source>
        <dbReference type="SAM" id="MobiDB-lite"/>
    </source>
</evidence>
<evidence type="ECO:0000313" key="6">
    <source>
        <dbReference type="EMBL" id="MTH35581.1"/>
    </source>
</evidence>
<evidence type="ECO:0000313" key="7">
    <source>
        <dbReference type="Proteomes" id="UP000442533"/>
    </source>
</evidence>
<dbReference type="AlphaFoldDB" id="A0A844H8D3"/>
<evidence type="ECO:0000256" key="1">
    <source>
        <dbReference type="ARBA" id="ARBA00022723"/>
    </source>
</evidence>
<dbReference type="PANTHER" id="PTHR43432">
    <property type="entry name" value="SLR0285 PROTEIN"/>
    <property type="match status" value="1"/>
</dbReference>
<keyword evidence="3" id="KW-0411">Iron-sulfur</keyword>
<accession>A0A844H8D3</accession>
<dbReference type="Pfam" id="PF04055">
    <property type="entry name" value="Radical_SAM"/>
    <property type="match status" value="1"/>
</dbReference>
<evidence type="ECO:0000259" key="5">
    <source>
        <dbReference type="SMART" id="SM00729"/>
    </source>
</evidence>
<dbReference type="SMART" id="SM00729">
    <property type="entry name" value="Elp3"/>
    <property type="match status" value="1"/>
</dbReference>
<organism evidence="6 7">
    <name type="scientific">Paracoccus limosus</name>
    <dbReference type="NCBI Taxonomy" id="913252"/>
    <lineage>
        <taxon>Bacteria</taxon>
        <taxon>Pseudomonadati</taxon>
        <taxon>Pseudomonadota</taxon>
        <taxon>Alphaproteobacteria</taxon>
        <taxon>Rhodobacterales</taxon>
        <taxon>Paracoccaceae</taxon>
        <taxon>Paracoccus</taxon>
    </lineage>
</organism>
<dbReference type="InterPro" id="IPR006638">
    <property type="entry name" value="Elp3/MiaA/NifB-like_rSAM"/>
</dbReference>
<comment type="caution">
    <text evidence="6">The sequence shown here is derived from an EMBL/GenBank/DDBJ whole genome shotgun (WGS) entry which is preliminary data.</text>
</comment>
<dbReference type="EMBL" id="WMIF01000019">
    <property type="protein sequence ID" value="MTH35581.1"/>
    <property type="molecule type" value="Genomic_DNA"/>
</dbReference>
<keyword evidence="2" id="KW-0408">Iron</keyword>
<evidence type="ECO:0000256" key="3">
    <source>
        <dbReference type="ARBA" id="ARBA00023014"/>
    </source>
</evidence>
<sequence length="360" mass="39932">MTLPPRDPDQILRARGADSRPDGRFEPYQRAREHDGWDIPEAQQQLRTEIRLEQARSIISRNSSPDISFDRSVNPYRGCEHGCIYCFARPSHAYLGLSPGLDFETRITAKPNAPELLAAQIGRRCYAVAPIAFGTNTDPYQPVEAQLRIMRGCLQVLSDWNHPMSLVTRGATVLRDLDLLGDMAGRRLVSAGVSLTTLDPALSRSMEPRAPAPATRLKMIEGLAKVGVPVRIMAAPMIPVLNEHEIERILTAARDAGASAASMIPLRLPLEVAPLFRDWLERLHPGKAAHVMARVQAMRGGRDNDPRFGSRMRGEGHEADLLQQRFRLARRRLGLDGPGPVLDCSRFRAPPRAGDQLALF</sequence>
<dbReference type="RefSeq" id="WP_155065130.1">
    <property type="nucleotide sequence ID" value="NZ_WMIF01000019.1"/>
</dbReference>
<dbReference type="GO" id="GO:0051536">
    <property type="term" value="F:iron-sulfur cluster binding"/>
    <property type="evidence" value="ECO:0007669"/>
    <property type="project" value="UniProtKB-KW"/>
</dbReference>